<dbReference type="PANTHER" id="PTHR30213:SF1">
    <property type="entry name" value="INNER MEMBRANE PROTEIN YHJD"/>
    <property type="match status" value="1"/>
</dbReference>
<dbReference type="GO" id="GO:0005886">
    <property type="term" value="C:plasma membrane"/>
    <property type="evidence" value="ECO:0007669"/>
    <property type="project" value="UniProtKB-SubCell"/>
</dbReference>
<feature type="region of interest" description="Disordered" evidence="6">
    <location>
        <begin position="296"/>
        <end position="372"/>
    </location>
</feature>
<feature type="transmembrane region" description="Helical" evidence="7">
    <location>
        <begin position="35"/>
        <end position="63"/>
    </location>
</feature>
<dbReference type="Pfam" id="PF03631">
    <property type="entry name" value="Virul_fac_BrkB"/>
    <property type="match status" value="1"/>
</dbReference>
<reference evidence="8 9" key="1">
    <citation type="submission" date="2019-07" db="EMBL/GenBank/DDBJ databases">
        <title>Microlunatus dokdonensis sp. nov. isolated from the rhizospheric soil of the wild plant Elymus tsukushiensis.</title>
        <authorList>
            <person name="Ghim S.-Y."/>
            <person name="Hwang Y.-J."/>
            <person name="Son J.-S."/>
            <person name="Shin J.-H."/>
        </authorList>
    </citation>
    <scope>NUCLEOTIDE SEQUENCE [LARGE SCALE GENOMIC DNA]</scope>
    <source>
        <strain evidence="8 9">KUDC0627</strain>
    </source>
</reference>
<evidence type="ECO:0000256" key="4">
    <source>
        <dbReference type="ARBA" id="ARBA00022989"/>
    </source>
</evidence>
<evidence type="ECO:0000256" key="7">
    <source>
        <dbReference type="SAM" id="Phobius"/>
    </source>
</evidence>
<dbReference type="EMBL" id="CP041692">
    <property type="protein sequence ID" value="QDP96696.1"/>
    <property type="molecule type" value="Genomic_DNA"/>
</dbReference>
<evidence type="ECO:0000256" key="1">
    <source>
        <dbReference type="ARBA" id="ARBA00004651"/>
    </source>
</evidence>
<dbReference type="Proteomes" id="UP000319263">
    <property type="component" value="Chromosome"/>
</dbReference>
<keyword evidence="9" id="KW-1185">Reference proteome</keyword>
<keyword evidence="3 7" id="KW-0812">Transmembrane</keyword>
<evidence type="ECO:0000313" key="8">
    <source>
        <dbReference type="EMBL" id="QDP96696.1"/>
    </source>
</evidence>
<keyword evidence="4 7" id="KW-1133">Transmembrane helix</keyword>
<dbReference type="AlphaFoldDB" id="A0A516PZT3"/>
<evidence type="ECO:0000256" key="6">
    <source>
        <dbReference type="SAM" id="MobiDB-lite"/>
    </source>
</evidence>
<feature type="transmembrane region" description="Helical" evidence="7">
    <location>
        <begin position="264"/>
        <end position="288"/>
    </location>
</feature>
<evidence type="ECO:0000256" key="5">
    <source>
        <dbReference type="ARBA" id="ARBA00023136"/>
    </source>
</evidence>
<evidence type="ECO:0000256" key="2">
    <source>
        <dbReference type="ARBA" id="ARBA00022475"/>
    </source>
</evidence>
<gene>
    <name evidence="8" type="ORF">FOE78_12960</name>
</gene>
<feature type="transmembrane region" description="Helical" evidence="7">
    <location>
        <begin position="232"/>
        <end position="252"/>
    </location>
</feature>
<dbReference type="OrthoDB" id="4127374at2"/>
<evidence type="ECO:0000256" key="3">
    <source>
        <dbReference type="ARBA" id="ARBA00022692"/>
    </source>
</evidence>
<sequence length="419" mass="44524">MSQLKERLTKITERPMVAHLLRANKRFGERLGNQFGAAITYFSVLAIVPIIMLGFSALGFILVTAAPQLLDEVLGQVNSALSGFDKSTRESINNMIETALRNYKAIGIVGGVSALYSGAGWMGNLKNAVRAQWRESFDVQVKKQNFILNVVSNIIILIGMLILVAITFALASVSTSLSDNIIGWLGLDSVGWLHPVLQLVPIVISIGAGWLIFMFLYLVLPETREPWHAVRRGALIGAIGLGILQYLTSFLIGKFTGNPAAALFGPVIALMLFLNLFARLILFVAAWIGTAEHPAEPEYATEEEQANASAESPSRPESVDDERVPAGAHANGSGRPVSVGGVSVGHGVRSARGVNGAQGAGGSEDSRGPWSSTPGLIPEQLAARSVQAGTRVGYLIGAATGVGAGSALTRFLMRRRARG</sequence>
<proteinExistence type="predicted"/>
<keyword evidence="2" id="KW-1003">Cell membrane</keyword>
<keyword evidence="5 7" id="KW-0472">Membrane</keyword>
<feature type="transmembrane region" description="Helical" evidence="7">
    <location>
        <begin position="146"/>
        <end position="172"/>
    </location>
</feature>
<dbReference type="InterPro" id="IPR017039">
    <property type="entry name" value="Virul_fac_BrkB"/>
</dbReference>
<dbReference type="PANTHER" id="PTHR30213">
    <property type="entry name" value="INNER MEMBRANE PROTEIN YHJD"/>
    <property type="match status" value="1"/>
</dbReference>
<organism evidence="8 9">
    <name type="scientific">Microlunatus elymi</name>
    <dbReference type="NCBI Taxonomy" id="2596828"/>
    <lineage>
        <taxon>Bacteria</taxon>
        <taxon>Bacillati</taxon>
        <taxon>Actinomycetota</taxon>
        <taxon>Actinomycetes</taxon>
        <taxon>Propionibacteriales</taxon>
        <taxon>Propionibacteriaceae</taxon>
        <taxon>Microlunatus</taxon>
    </lineage>
</organism>
<protein>
    <submittedName>
        <fullName evidence="8">tRNA-processing ribonuclease</fullName>
    </submittedName>
</protein>
<dbReference type="KEGG" id="mik:FOE78_12960"/>
<feature type="compositionally biased region" description="Low complexity" evidence="6">
    <location>
        <begin position="332"/>
        <end position="354"/>
    </location>
</feature>
<feature type="transmembrane region" description="Helical" evidence="7">
    <location>
        <begin position="192"/>
        <end position="220"/>
    </location>
</feature>
<accession>A0A516PZT3</accession>
<feature type="transmembrane region" description="Helical" evidence="7">
    <location>
        <begin position="105"/>
        <end position="125"/>
    </location>
</feature>
<dbReference type="RefSeq" id="WP_143986658.1">
    <property type="nucleotide sequence ID" value="NZ_CP041692.1"/>
</dbReference>
<comment type="subcellular location">
    <subcellularLocation>
        <location evidence="1">Cell membrane</location>
        <topology evidence="1">Multi-pass membrane protein</topology>
    </subcellularLocation>
</comment>
<name>A0A516PZT3_9ACTN</name>
<evidence type="ECO:0000313" key="9">
    <source>
        <dbReference type="Proteomes" id="UP000319263"/>
    </source>
</evidence>